<name>A0ABS2FK21_9CLOT</name>
<evidence type="ECO:0000313" key="2">
    <source>
        <dbReference type="EMBL" id="MBM6820709.1"/>
    </source>
</evidence>
<dbReference type="EMBL" id="JACJLL010000150">
    <property type="protein sequence ID" value="MBM6820709.1"/>
    <property type="molecule type" value="Genomic_DNA"/>
</dbReference>
<dbReference type="Proteomes" id="UP000767334">
    <property type="component" value="Unassembled WGS sequence"/>
</dbReference>
<comment type="caution">
    <text evidence="2">The sequence shown here is derived from an EMBL/GenBank/DDBJ whole genome shotgun (WGS) entry which is preliminary data.</text>
</comment>
<accession>A0ABS2FK21</accession>
<reference evidence="2 3" key="1">
    <citation type="journal article" date="2021" name="Sci. Rep.">
        <title>The distribution of antibiotic resistance genes in chicken gut microbiota commensals.</title>
        <authorList>
            <person name="Juricova H."/>
            <person name="Matiasovicova J."/>
            <person name="Kubasova T."/>
            <person name="Cejkova D."/>
            <person name="Rychlik I."/>
        </authorList>
    </citation>
    <scope>NUCLEOTIDE SEQUENCE [LARGE SCALE GENOMIC DNA]</scope>
    <source>
        <strain evidence="2 3">An435</strain>
    </source>
</reference>
<protein>
    <submittedName>
        <fullName evidence="2">NERD domain-containing protein</fullName>
    </submittedName>
</protein>
<gene>
    <name evidence="2" type="ORF">H6A19_15440</name>
</gene>
<keyword evidence="3" id="KW-1185">Reference proteome</keyword>
<dbReference type="Pfam" id="PF08378">
    <property type="entry name" value="NERD"/>
    <property type="match status" value="1"/>
</dbReference>
<proteinExistence type="predicted"/>
<evidence type="ECO:0000259" key="1">
    <source>
        <dbReference type="PROSITE" id="PS50965"/>
    </source>
</evidence>
<sequence length="243" mass="28212">MTVELIIILVVIILIVKFKSPNIKGSIGERKVSKALNTLDNNEYKVINNVMIRTDRGTTQIDHVVISVYGIFVIETKNYKGLIFGNEYDDNWKQVIYKRSERFRNPIKQNYGHVAALKERLNLEKDLLIISIIAFTNRASLKVNTKTPVMYDNDVVSYIRSYNNKLISEDDVKRIYYDLLMSNIDSKDTRKEHVHSIRKNLRQRENNINNNICPRCGKALVKRQGKHGEFIGCSGFPKCRFIK</sequence>
<dbReference type="InterPro" id="IPR013498">
    <property type="entry name" value="Topo_IA_Znf"/>
</dbReference>
<dbReference type="PROSITE" id="PS50965">
    <property type="entry name" value="NERD"/>
    <property type="match status" value="1"/>
</dbReference>
<dbReference type="InterPro" id="IPR011528">
    <property type="entry name" value="NERD"/>
</dbReference>
<dbReference type="SUPFAM" id="SSF57783">
    <property type="entry name" value="Zinc beta-ribbon"/>
    <property type="match status" value="1"/>
</dbReference>
<feature type="domain" description="NERD" evidence="1">
    <location>
        <begin position="24"/>
        <end position="140"/>
    </location>
</feature>
<dbReference type="Pfam" id="PF01396">
    <property type="entry name" value="Zn_ribbon_Top1"/>
    <property type="match status" value="1"/>
</dbReference>
<organism evidence="2 3">
    <name type="scientific">Clostridium saudiense</name>
    <dbReference type="NCBI Taxonomy" id="1414720"/>
    <lineage>
        <taxon>Bacteria</taxon>
        <taxon>Bacillati</taxon>
        <taxon>Bacillota</taxon>
        <taxon>Clostridia</taxon>
        <taxon>Eubacteriales</taxon>
        <taxon>Clostridiaceae</taxon>
        <taxon>Clostridium</taxon>
    </lineage>
</organism>
<evidence type="ECO:0000313" key="3">
    <source>
        <dbReference type="Proteomes" id="UP000767334"/>
    </source>
</evidence>
<dbReference type="Gene3D" id="3.30.65.10">
    <property type="entry name" value="Bacterial Topoisomerase I, domain 1"/>
    <property type="match status" value="1"/>
</dbReference>